<sequence>MAKFFEVRKRLSRIWKGGVGMVVEAFREICGVGGFQGNCYKRKPLMSLGRRFLQCKIFLIKLKEFQGDVEDFQASKGIYRGCRSYANVVAKGGPRNGALLPVGKWPELSVEIHSEEWESVTKVAWDSLKLIELVEGEIVGGDASKCRATYIARGGRWAWSFTITVSVTREDEEDNLFRSESTRSRDELMPAGGCISQRPKMQRGYAGRNGWGGSLLGPAEGNNNGPTMPETLVKARPVKPRLGQKTVGSYWSNWGRRFCNEKGESFEVQTRGFAQKEEKVVSKKLWTTFFLQVLIVVKDFEVTVSLFFEKSSSVSEECLMEEDFGAGSQMERGLRASPLFHCQSTRNQKWCSGKGPRRQEAKRLCAIPISKKTKKVFWVEWGRISMVHHHGFTF</sequence>
<proteinExistence type="predicted"/>
<protein>
    <recommendedName>
        <fullName evidence="3">DUF4283 domain-containing protein</fullName>
    </recommendedName>
</protein>
<evidence type="ECO:0008006" key="3">
    <source>
        <dbReference type="Google" id="ProtNLM"/>
    </source>
</evidence>
<dbReference type="AlphaFoldDB" id="A0A438GZF2"/>
<accession>A0A438GZF2</accession>
<name>A0A438GZF2_VITVI</name>
<evidence type="ECO:0000313" key="2">
    <source>
        <dbReference type="Proteomes" id="UP000288805"/>
    </source>
</evidence>
<evidence type="ECO:0000313" key="1">
    <source>
        <dbReference type="EMBL" id="RVW77579.1"/>
    </source>
</evidence>
<comment type="caution">
    <text evidence="1">The sequence shown here is derived from an EMBL/GenBank/DDBJ whole genome shotgun (WGS) entry which is preliminary data.</text>
</comment>
<reference evidence="1 2" key="1">
    <citation type="journal article" date="2018" name="PLoS Genet.">
        <title>Population sequencing reveals clonal diversity and ancestral inbreeding in the grapevine cultivar Chardonnay.</title>
        <authorList>
            <person name="Roach M.J."/>
            <person name="Johnson D.L."/>
            <person name="Bohlmann J."/>
            <person name="van Vuuren H.J."/>
            <person name="Jones S.J."/>
            <person name="Pretorius I.S."/>
            <person name="Schmidt S.A."/>
            <person name="Borneman A.R."/>
        </authorList>
    </citation>
    <scope>NUCLEOTIDE SEQUENCE [LARGE SCALE GENOMIC DNA]</scope>
    <source>
        <strain evidence="2">cv. Chardonnay</strain>
        <tissue evidence="1">Leaf</tissue>
    </source>
</reference>
<organism evidence="1 2">
    <name type="scientific">Vitis vinifera</name>
    <name type="common">Grape</name>
    <dbReference type="NCBI Taxonomy" id="29760"/>
    <lineage>
        <taxon>Eukaryota</taxon>
        <taxon>Viridiplantae</taxon>
        <taxon>Streptophyta</taxon>
        <taxon>Embryophyta</taxon>
        <taxon>Tracheophyta</taxon>
        <taxon>Spermatophyta</taxon>
        <taxon>Magnoliopsida</taxon>
        <taxon>eudicotyledons</taxon>
        <taxon>Gunneridae</taxon>
        <taxon>Pentapetalae</taxon>
        <taxon>rosids</taxon>
        <taxon>Vitales</taxon>
        <taxon>Vitaceae</taxon>
        <taxon>Viteae</taxon>
        <taxon>Vitis</taxon>
    </lineage>
</organism>
<dbReference type="Proteomes" id="UP000288805">
    <property type="component" value="Unassembled WGS sequence"/>
</dbReference>
<dbReference type="EMBL" id="QGNW01000311">
    <property type="protein sequence ID" value="RVW77579.1"/>
    <property type="molecule type" value="Genomic_DNA"/>
</dbReference>
<gene>
    <name evidence="1" type="ORF">CK203_050256</name>
</gene>